<keyword evidence="2" id="KW-0732">Signal</keyword>
<dbReference type="InterPro" id="IPR000421">
    <property type="entry name" value="FA58C"/>
</dbReference>
<feature type="domain" description="SLH" evidence="4">
    <location>
        <begin position="1447"/>
        <end position="1511"/>
    </location>
</feature>
<evidence type="ECO:0000256" key="1">
    <source>
        <dbReference type="ARBA" id="ARBA00004196"/>
    </source>
</evidence>
<dbReference type="EMBL" id="QOUX01000026">
    <property type="protein sequence ID" value="RXJ02192.1"/>
    <property type="molecule type" value="Genomic_DNA"/>
</dbReference>
<keyword evidence="6" id="KW-1185">Reference proteome</keyword>
<dbReference type="PANTHER" id="PTHR43308">
    <property type="entry name" value="OUTER MEMBRANE PROTEIN ALPHA-RELATED"/>
    <property type="match status" value="1"/>
</dbReference>
<dbReference type="InterPro" id="IPR025883">
    <property type="entry name" value="Cadherin-like_domain"/>
</dbReference>
<dbReference type="Pfam" id="PF16184">
    <property type="entry name" value="Cadherin_3"/>
    <property type="match status" value="1"/>
</dbReference>
<dbReference type="PROSITE" id="PS50022">
    <property type="entry name" value="FA58C_3"/>
    <property type="match status" value="1"/>
</dbReference>
<dbReference type="InterPro" id="IPR013378">
    <property type="entry name" value="InlB-like_B-rpt"/>
</dbReference>
<sequence length="1664" mass="180605">MTRYVTNKKMISLVLIFLLMLLFVNNQENQAQQQENVVRSKTVTASGETLPFRATNAVDGSSTNASRWYTSTANAWLQVDLGDFYTIDRYVVVGMGHIGFPSDRNPRAFRLQSSKDGNTWTNVDVVTNNTAGRVDKFIPKFNARYLRLTIDQGNQNNNLWASIVEFEAYGILYNPAKDATLQNLSLSHGLLDPIFQSDTTDYEVNVGNDIETISVTPTLTVANASVSVNGQTVVNGNSSQAIRLDVGENEITIEVTSQDGTITKLYKITVTRAGSSNADLSNLTISDGNLTPDFDPTITEYAVNVAKDISSVDVTATVADPTATIEIKGSAVTSGTATSVPLSHGSSTIEIVVTAQNQSTKTYTIIVTRGKPPVITPSPGNTILAFGKNSTIIDSGVELSDADSDHLIAASITLSNAPDGVSESLGITATGASLLASKGMAAVYNASTRELTITGAASLETYQELLRSVTYVNSSTFPNKSERTIFFVVKDEENNLSEARTKTIEWGVNTPPVIATNETLVVDKFKSSKLTRDYLESNDDASNPNQIIYTLNSIPSQGTLKRGETVIQVGGTFTQEDINHEIIFYEHNGNEFADQFEFKVSDGELFTADHIFTISIENINHPPTILSPPTLVVTEDVSTPLTGITFADRDAGGASVEVSFSVARGKLSANTGSGVTVTGSNSTQLTLLGTIADINAYIASSQLMYVTAENDVADVTLTISINDLGNTGSGGAQQAHTTVKIQVTAVNDAPTIQSPSTLIITEDIINPLTEFSFADIDAGANAVEVTFGVARGKFFGNTGSGVTVSGSNSTQIKLLGSIADLNSYIASSQLMYVTAENDVSDVILTININDLGNTGSGGAQQATVSVTMQIITLNTAPVLTPFGPTLHSIRVDDIDNAGQTIASIIGESITDEDPGALKGIAITSASGNGTWEYSIDGGTTWEKVGLVSGAHSMLLRDTDFIRFVPSGANETLPRFSYRAWDQTSGTAGGIADTTVNGLTTAFSATSDTATITIIHFYHVTFEVDGGSAIPSQKIYHGETATEPSIPPVKENYIFSGWYTNSLLDEVFDFSTPITMDTVVYAKWEPVTYKVIFKDHDGSELKTETVAHNQGATAPADPTREGYTFTGWDKDFTQVTGDLTVTAQYGINEYTVFFDSKGGSDVEPIQANYGTKITAPKEPTRVGYTFVGWYKEDEFTNEWDFSTDTVPTGNVTLYAKWNVVWTPSQPTREVISGSIETGNISAGTMVKQIPINRITGPDRKVKDEVILTTEQMKEVVKKILQLGKNIARIIIPDDKDEVSQVDITIPKAATKQLGDANIDLEVFTENIRFTITQQFMDRFAKEELFFRLLPIKGEKERKEVENRLKVEQAVKQVAKNSDVNVVSRPISVETNMQSGAVTLVLPLRDVQLPVDVVERAKFLTELVVFIEHSDGEKRLVKGRIVEYKDGHPGLEFSVNEYGTFTILHSEGFAGKFREAYIKGYEDGTFKPDQKVTRAEVAVMIARNLGYDHLQKVEAQPFSDVQVTHWAASAIDFVKKYGLMKGDSKGEFKPNKVITRAEMATIVARYKKLALLDEVKAQLAFPDIKGHWAVKEIAANKQAGIIHGYQDGTFRPNGSLSRAEAVKVLNRMFDRNPLADVDKPTFIDVPRTHWAYGDIEAAVEVPVTTR</sequence>
<evidence type="ECO:0000259" key="3">
    <source>
        <dbReference type="PROSITE" id="PS50022"/>
    </source>
</evidence>
<evidence type="ECO:0000259" key="4">
    <source>
        <dbReference type="PROSITE" id="PS51272"/>
    </source>
</evidence>
<protein>
    <submittedName>
        <fullName evidence="5">Uncharacterized protein</fullName>
    </submittedName>
</protein>
<feature type="domain" description="F5/8 type C" evidence="3">
    <location>
        <begin position="26"/>
        <end position="171"/>
    </location>
</feature>
<dbReference type="Pfam" id="PF12733">
    <property type="entry name" value="Cadherin-like"/>
    <property type="match status" value="2"/>
</dbReference>
<feature type="domain" description="SLH" evidence="4">
    <location>
        <begin position="1512"/>
        <end position="1573"/>
    </location>
</feature>
<comment type="subcellular location">
    <subcellularLocation>
        <location evidence="1">Cell envelope</location>
    </subcellularLocation>
</comment>
<dbReference type="OrthoDB" id="9807519at2"/>
<dbReference type="Proteomes" id="UP000290649">
    <property type="component" value="Unassembled WGS sequence"/>
</dbReference>
<dbReference type="InterPro" id="IPR008979">
    <property type="entry name" value="Galactose-bd-like_sf"/>
</dbReference>
<dbReference type="Pfam" id="PF00395">
    <property type="entry name" value="SLH"/>
    <property type="match status" value="3"/>
</dbReference>
<dbReference type="PROSITE" id="PS51272">
    <property type="entry name" value="SLH"/>
    <property type="match status" value="3"/>
</dbReference>
<evidence type="ECO:0000313" key="6">
    <source>
        <dbReference type="Proteomes" id="UP000290649"/>
    </source>
</evidence>
<dbReference type="Gene3D" id="2.60.40.4270">
    <property type="entry name" value="Listeria-Bacteroides repeat domain"/>
    <property type="match status" value="3"/>
</dbReference>
<dbReference type="NCBIfam" id="TIGR02543">
    <property type="entry name" value="List_Bact_rpt"/>
    <property type="match status" value="2"/>
</dbReference>
<comment type="caution">
    <text evidence="5">The sequence shown here is derived from an EMBL/GenBank/DDBJ whole genome shotgun (WGS) entry which is preliminary data.</text>
</comment>
<dbReference type="Pfam" id="PF00754">
    <property type="entry name" value="F5_F8_type_C"/>
    <property type="match status" value="1"/>
</dbReference>
<dbReference type="SUPFAM" id="SSF49785">
    <property type="entry name" value="Galactose-binding domain-like"/>
    <property type="match status" value="1"/>
</dbReference>
<evidence type="ECO:0000313" key="5">
    <source>
        <dbReference type="EMBL" id="RXJ02192.1"/>
    </source>
</evidence>
<gene>
    <name evidence="5" type="ORF">DS745_07295</name>
</gene>
<organism evidence="5 6">
    <name type="scientific">Anaerobacillus alkaliphilus</name>
    <dbReference type="NCBI Taxonomy" id="1548597"/>
    <lineage>
        <taxon>Bacteria</taxon>
        <taxon>Bacillati</taxon>
        <taxon>Bacillota</taxon>
        <taxon>Bacilli</taxon>
        <taxon>Bacillales</taxon>
        <taxon>Bacillaceae</taxon>
        <taxon>Anaerobacillus</taxon>
    </lineage>
</organism>
<accession>A0A4Q0VVU1</accession>
<reference evidence="5 6" key="1">
    <citation type="journal article" date="2019" name="Int. J. Syst. Evol. Microbiol.">
        <title>Anaerobacillus alkaliphilus sp. nov., a novel alkaliphilic and moderately halophilic bacterium.</title>
        <authorList>
            <person name="Borsodi A.K."/>
            <person name="Aszalos J.M."/>
            <person name="Bihari P."/>
            <person name="Nagy I."/>
            <person name="Schumann P."/>
            <person name="Sproer C."/>
            <person name="Kovacs A.L."/>
            <person name="Boka K."/>
            <person name="Dobosy P."/>
            <person name="Ovari M."/>
            <person name="Szili-Kovacs T."/>
            <person name="Toth E."/>
        </authorList>
    </citation>
    <scope>NUCLEOTIDE SEQUENCE [LARGE SCALE GENOMIC DNA]</scope>
    <source>
        <strain evidence="5 6">B16-10</strain>
    </source>
</reference>
<dbReference type="GO" id="GO:0030313">
    <property type="term" value="C:cell envelope"/>
    <property type="evidence" value="ECO:0007669"/>
    <property type="project" value="UniProtKB-SubCell"/>
</dbReference>
<dbReference type="InterPro" id="IPR039005">
    <property type="entry name" value="CSPG_rpt"/>
</dbReference>
<dbReference type="Pfam" id="PF09479">
    <property type="entry name" value="Flg_new"/>
    <property type="match status" value="3"/>
</dbReference>
<dbReference type="PROSITE" id="PS51854">
    <property type="entry name" value="CSPG"/>
    <property type="match status" value="1"/>
</dbReference>
<dbReference type="RefSeq" id="WP_129077607.1">
    <property type="nucleotide sequence ID" value="NZ_QOUX01000026.1"/>
</dbReference>
<name>A0A4Q0VVU1_9BACI</name>
<dbReference type="InterPro" id="IPR042229">
    <property type="entry name" value="Listeria/Bacterioides_rpt_sf"/>
</dbReference>
<dbReference type="InterPro" id="IPR051465">
    <property type="entry name" value="Cell_Envelope_Struct_Comp"/>
</dbReference>
<evidence type="ECO:0000256" key="2">
    <source>
        <dbReference type="ARBA" id="ARBA00022729"/>
    </source>
</evidence>
<feature type="domain" description="SLH" evidence="4">
    <location>
        <begin position="1574"/>
        <end position="1637"/>
    </location>
</feature>
<dbReference type="Gene3D" id="2.60.120.260">
    <property type="entry name" value="Galactose-binding domain-like"/>
    <property type="match status" value="1"/>
</dbReference>
<dbReference type="InterPro" id="IPR001119">
    <property type="entry name" value="SLH_dom"/>
</dbReference>
<dbReference type="PANTHER" id="PTHR43308:SF1">
    <property type="entry name" value="OUTER MEMBRANE PROTEIN ALPHA"/>
    <property type="match status" value="1"/>
</dbReference>
<proteinExistence type="predicted"/>